<feature type="signal peptide" evidence="2">
    <location>
        <begin position="1"/>
        <end position="17"/>
    </location>
</feature>
<feature type="region of interest" description="Disordered" evidence="1">
    <location>
        <begin position="197"/>
        <end position="231"/>
    </location>
</feature>
<dbReference type="AlphaFoldDB" id="A0A8K0W353"/>
<keyword evidence="2" id="KW-0732">Signal</keyword>
<dbReference type="EMBL" id="JAGMVJ010000002">
    <property type="protein sequence ID" value="KAH7093093.1"/>
    <property type="molecule type" value="Genomic_DNA"/>
</dbReference>
<evidence type="ECO:0000313" key="3">
    <source>
        <dbReference type="EMBL" id="KAH7093093.1"/>
    </source>
</evidence>
<evidence type="ECO:0000256" key="2">
    <source>
        <dbReference type="SAM" id="SignalP"/>
    </source>
</evidence>
<comment type="caution">
    <text evidence="3">The sequence shown here is derived from an EMBL/GenBank/DDBJ whole genome shotgun (WGS) entry which is preliminary data.</text>
</comment>
<name>A0A8K0W353_9PLEO</name>
<gene>
    <name evidence="3" type="ORF">FB567DRAFT_402065</name>
</gene>
<dbReference type="PANTHER" id="PTHR38049:SF2">
    <property type="entry name" value="RICIN B LECTIN DOMAIN-CONTAINING PROTEIN"/>
    <property type="match status" value="1"/>
</dbReference>
<feature type="non-terminal residue" evidence="3">
    <location>
        <position position="231"/>
    </location>
</feature>
<keyword evidence="4" id="KW-1185">Reference proteome</keyword>
<dbReference type="Proteomes" id="UP000813461">
    <property type="component" value="Unassembled WGS sequence"/>
</dbReference>
<proteinExistence type="predicted"/>
<protein>
    <submittedName>
        <fullName evidence="3">Uncharacterized protein</fullName>
    </submittedName>
</protein>
<feature type="compositionally biased region" description="Basic and acidic residues" evidence="1">
    <location>
        <begin position="209"/>
        <end position="220"/>
    </location>
</feature>
<evidence type="ECO:0000256" key="1">
    <source>
        <dbReference type="SAM" id="MobiDB-lite"/>
    </source>
</evidence>
<reference evidence="3" key="1">
    <citation type="journal article" date="2021" name="Nat. Commun.">
        <title>Genetic determinants of endophytism in the Arabidopsis root mycobiome.</title>
        <authorList>
            <person name="Mesny F."/>
            <person name="Miyauchi S."/>
            <person name="Thiergart T."/>
            <person name="Pickel B."/>
            <person name="Atanasova L."/>
            <person name="Karlsson M."/>
            <person name="Huettel B."/>
            <person name="Barry K.W."/>
            <person name="Haridas S."/>
            <person name="Chen C."/>
            <person name="Bauer D."/>
            <person name="Andreopoulos W."/>
            <person name="Pangilinan J."/>
            <person name="LaButti K."/>
            <person name="Riley R."/>
            <person name="Lipzen A."/>
            <person name="Clum A."/>
            <person name="Drula E."/>
            <person name="Henrissat B."/>
            <person name="Kohler A."/>
            <person name="Grigoriev I.V."/>
            <person name="Martin F.M."/>
            <person name="Hacquard S."/>
        </authorList>
    </citation>
    <scope>NUCLEOTIDE SEQUENCE</scope>
    <source>
        <strain evidence="3">MPI-SDFR-AT-0120</strain>
    </source>
</reference>
<dbReference type="OrthoDB" id="3928002at2759"/>
<feature type="chain" id="PRO_5035455097" evidence="2">
    <location>
        <begin position="18"/>
        <end position="231"/>
    </location>
</feature>
<dbReference type="PANTHER" id="PTHR38049">
    <property type="entry name" value="RICIN B LECTIN DOMAIN-CONTAINING PROTEIN"/>
    <property type="match status" value="1"/>
</dbReference>
<evidence type="ECO:0000313" key="4">
    <source>
        <dbReference type="Proteomes" id="UP000813461"/>
    </source>
</evidence>
<accession>A0A8K0W353</accession>
<sequence length="231" mass="26030">MALSILVAIIAAPGLLGSQEAIRQSQSQEKREEHRARRCNLIATCTKSSARSREINGRPVVLKDGKLWIDTGGKDDAPLGHAYAGYYLPYPDSKHEGLVTTITDVAPIMNWVYIDRETHEAKYGVRVDAQPNFTGPFDCTRQDRRLTFDGWEGWCAVEEQPDLWALYFDVDDDGLKSKVTPNTRVLEIELSRKEKRFQKEAAARQQDQTTKRAVDVKQDAPIDEALAPETL</sequence>
<organism evidence="3 4">
    <name type="scientific">Paraphoma chrysanthemicola</name>
    <dbReference type="NCBI Taxonomy" id="798071"/>
    <lineage>
        <taxon>Eukaryota</taxon>
        <taxon>Fungi</taxon>
        <taxon>Dikarya</taxon>
        <taxon>Ascomycota</taxon>
        <taxon>Pezizomycotina</taxon>
        <taxon>Dothideomycetes</taxon>
        <taxon>Pleosporomycetidae</taxon>
        <taxon>Pleosporales</taxon>
        <taxon>Pleosporineae</taxon>
        <taxon>Phaeosphaeriaceae</taxon>
        <taxon>Paraphoma</taxon>
    </lineage>
</organism>